<evidence type="ECO:0000313" key="2">
    <source>
        <dbReference type="EMBL" id="GJT55880.1"/>
    </source>
</evidence>
<evidence type="ECO:0008006" key="4">
    <source>
        <dbReference type="Google" id="ProtNLM"/>
    </source>
</evidence>
<comment type="caution">
    <text evidence="2">The sequence shown here is derived from an EMBL/GenBank/DDBJ whole genome shotgun (WGS) entry which is preliminary data.</text>
</comment>
<dbReference type="Proteomes" id="UP001151760">
    <property type="component" value="Unassembled WGS sequence"/>
</dbReference>
<accession>A0ABQ5EY66</accession>
<feature type="compositionally biased region" description="Acidic residues" evidence="1">
    <location>
        <begin position="75"/>
        <end position="89"/>
    </location>
</feature>
<organism evidence="2 3">
    <name type="scientific">Tanacetum coccineum</name>
    <dbReference type="NCBI Taxonomy" id="301880"/>
    <lineage>
        <taxon>Eukaryota</taxon>
        <taxon>Viridiplantae</taxon>
        <taxon>Streptophyta</taxon>
        <taxon>Embryophyta</taxon>
        <taxon>Tracheophyta</taxon>
        <taxon>Spermatophyta</taxon>
        <taxon>Magnoliopsida</taxon>
        <taxon>eudicotyledons</taxon>
        <taxon>Gunneridae</taxon>
        <taxon>Pentapetalae</taxon>
        <taxon>asterids</taxon>
        <taxon>campanulids</taxon>
        <taxon>Asterales</taxon>
        <taxon>Asteraceae</taxon>
        <taxon>Asteroideae</taxon>
        <taxon>Anthemideae</taxon>
        <taxon>Anthemidinae</taxon>
        <taxon>Tanacetum</taxon>
    </lineage>
</organism>
<feature type="compositionally biased region" description="Low complexity" evidence="1">
    <location>
        <begin position="139"/>
        <end position="151"/>
    </location>
</feature>
<keyword evidence="3" id="KW-1185">Reference proteome</keyword>
<feature type="compositionally biased region" description="Pro residues" evidence="1">
    <location>
        <begin position="35"/>
        <end position="52"/>
    </location>
</feature>
<feature type="compositionally biased region" description="Low complexity" evidence="1">
    <location>
        <begin position="1"/>
        <end position="14"/>
    </location>
</feature>
<name>A0ABQ5EY66_9ASTR</name>
<protein>
    <recommendedName>
        <fullName evidence="4">Retrotransposon gag domain-containing protein</fullName>
    </recommendedName>
</protein>
<evidence type="ECO:0000256" key="1">
    <source>
        <dbReference type="SAM" id="MobiDB-lite"/>
    </source>
</evidence>
<feature type="compositionally biased region" description="Acidic residues" evidence="1">
    <location>
        <begin position="97"/>
        <end position="133"/>
    </location>
</feature>
<feature type="region of interest" description="Disordered" evidence="1">
    <location>
        <begin position="1"/>
        <end position="192"/>
    </location>
</feature>
<gene>
    <name evidence="2" type="ORF">Tco_0990934</name>
</gene>
<proteinExistence type="predicted"/>
<feature type="region of interest" description="Disordered" evidence="1">
    <location>
        <begin position="664"/>
        <end position="688"/>
    </location>
</feature>
<evidence type="ECO:0000313" key="3">
    <source>
        <dbReference type="Proteomes" id="UP001151760"/>
    </source>
</evidence>
<feature type="compositionally biased region" description="Low complexity" evidence="1">
    <location>
        <begin position="664"/>
        <end position="674"/>
    </location>
</feature>
<dbReference type="EMBL" id="BQNB010016796">
    <property type="protein sequence ID" value="GJT55880.1"/>
    <property type="molecule type" value="Genomic_DNA"/>
</dbReference>
<reference evidence="2" key="1">
    <citation type="journal article" date="2022" name="Int. J. Mol. Sci.">
        <title>Draft Genome of Tanacetum Coccineum: Genomic Comparison of Closely Related Tanacetum-Family Plants.</title>
        <authorList>
            <person name="Yamashiro T."/>
            <person name="Shiraishi A."/>
            <person name="Nakayama K."/>
            <person name="Satake H."/>
        </authorList>
    </citation>
    <scope>NUCLEOTIDE SEQUENCE</scope>
</reference>
<sequence length="817" mass="90765">MSSASTVTYTSVYTDSEPGRVFWGADEELSDGGPEHPPSPDYVPGPEHPPSPVEDHLLPANASPTALSPGYVADSDPDEDPEEDPEEDHADYPADRGDDDDDEPSDDDDDDDDTDDEDEEPFEDEDDDEEEEEHLALADSSVVPVVDPVPSAGDTEAFETDESAPTPRSPQTKVPFAQTRLRRARKTVRLEPPMSPSMEARIAEYAAAPTPPSPPPSPLSPWSPPLPQIPSSPLPPLPVLLFIPPPVDYREDIPEAELPPRKRLCLTALTSRYEVGEGSTAAPRPTRGHRADYGFIGTMDAEIRRQRAEEVSYSIRDVWVDPAEAVKEVAPTTLKRVNVRVTELTARVDGLVEDGQFHYETARLLDREAHVSQEAWAHSVGLSSAVHYELQAYRTHTQMQDYRIASQESLMTTLIAHVSSLQGQLSTALGHIQALQDRDQAHADDPEGAALVDDLNSVITLCHQETSATTRATVPARLPYGQAAVVEQLIEARVSAALANHKTLRNSILVDGDGKPNSTEGVLYFTMFKNMNHCFHNHNMLWRTSKFVTCTFLKNALTWWNSHIKTVTQGVAYAIDWKALKKMMTVKYCPELALMCGRMFHEESEEVEKYVGGLPDMIRGNVIQTTTTMEKAIEFANDQIDQKVITITERQDEQKRKLEFNVGNNQGHQQQNKRQNTRRAYTAGPGEKREYTGSLPLCTKCNYHHKGPCAPRRMPEAEEETESNHMGNGIAPTKVYVVETEDKSREKQLENVPIVWDFLEDLPGLPPIQQVEFQIDLMPGAAPIARAPYCNTPKLGRSGIRGSGQVTSYKTITQDSR</sequence>
<reference evidence="2" key="2">
    <citation type="submission" date="2022-01" db="EMBL/GenBank/DDBJ databases">
        <authorList>
            <person name="Yamashiro T."/>
            <person name="Shiraishi A."/>
            <person name="Satake H."/>
            <person name="Nakayama K."/>
        </authorList>
    </citation>
    <scope>NUCLEOTIDE SEQUENCE</scope>
</reference>